<reference evidence="1 2" key="1">
    <citation type="journal article" date="2010" name="Cell">
        <title>The genome of Naegleria gruberi illuminates early eukaryotic versatility.</title>
        <authorList>
            <person name="Fritz-Laylin L.K."/>
            <person name="Prochnik S.E."/>
            <person name="Ginger M.L."/>
            <person name="Dacks J.B."/>
            <person name="Carpenter M.L."/>
            <person name="Field M.C."/>
            <person name="Kuo A."/>
            <person name="Paredez A."/>
            <person name="Chapman J."/>
            <person name="Pham J."/>
            <person name="Shu S."/>
            <person name="Neupane R."/>
            <person name="Cipriano M."/>
            <person name="Mancuso J."/>
            <person name="Tu H."/>
            <person name="Salamov A."/>
            <person name="Lindquist E."/>
            <person name="Shapiro H."/>
            <person name="Lucas S."/>
            <person name="Grigoriev I.V."/>
            <person name="Cande W.Z."/>
            <person name="Fulton C."/>
            <person name="Rokhsar D.S."/>
            <person name="Dawson S.C."/>
        </authorList>
    </citation>
    <scope>NUCLEOTIDE SEQUENCE [LARGE SCALE GENOMIC DNA]</scope>
    <source>
        <strain evidence="1 2">NEG-M</strain>
    </source>
</reference>
<name>D2VXI1_NAEGR</name>
<gene>
    <name evidence="1" type="ORF">NAEGRDRAFT_73755</name>
</gene>
<keyword evidence="2" id="KW-1185">Reference proteome</keyword>
<sequence length="255" mass="29900">MNQHLQYAIIKQEETPQHALPNFREFLSQSMCSPSSPSSSSLQNFNNQEFCQVKFEGQQTHQVDNPRFEAISQSSSSLSCDGQHVDLQNDSSIQVSSLIQKIEEMERRIYEQSQVISNLLKENQSLKTRKIGKPTACRKKLTNQSKQMTLVQETSFIENLESGVGDLNQYLVNWRGNQYVIINVFKNRDEIMNYYCPLYQTTFPNKEFKLVVQCDEYKKLFKENQHIKTSEKKQAWRISIFTIDFYNFVKNHIRV</sequence>
<proteinExistence type="predicted"/>
<dbReference type="RefSeq" id="XP_002671256.1">
    <property type="nucleotide sequence ID" value="XM_002671210.1"/>
</dbReference>
<dbReference type="KEGG" id="ngr:NAEGRDRAFT_73755"/>
<dbReference type="EMBL" id="GG738907">
    <property type="protein sequence ID" value="EFC38512.1"/>
    <property type="molecule type" value="Genomic_DNA"/>
</dbReference>
<dbReference type="Proteomes" id="UP000006671">
    <property type="component" value="Unassembled WGS sequence"/>
</dbReference>
<dbReference type="VEuPathDB" id="AmoebaDB:NAEGRDRAFT_73755"/>
<dbReference type="InParanoid" id="D2VXI1"/>
<dbReference type="GeneID" id="8858356"/>
<evidence type="ECO:0000313" key="2">
    <source>
        <dbReference type="Proteomes" id="UP000006671"/>
    </source>
</evidence>
<protein>
    <submittedName>
        <fullName evidence="1">Predicted protein</fullName>
    </submittedName>
</protein>
<accession>D2VXI1</accession>
<evidence type="ECO:0000313" key="1">
    <source>
        <dbReference type="EMBL" id="EFC38512.1"/>
    </source>
</evidence>
<dbReference type="AlphaFoldDB" id="D2VXI1"/>
<organism evidence="2">
    <name type="scientific">Naegleria gruberi</name>
    <name type="common">Amoeba</name>
    <dbReference type="NCBI Taxonomy" id="5762"/>
    <lineage>
        <taxon>Eukaryota</taxon>
        <taxon>Discoba</taxon>
        <taxon>Heterolobosea</taxon>
        <taxon>Tetramitia</taxon>
        <taxon>Eutetramitia</taxon>
        <taxon>Vahlkampfiidae</taxon>
        <taxon>Naegleria</taxon>
    </lineage>
</organism>